<geneLocation type="plasmid" evidence="2 3">
    <name>pDAETH-2</name>
</geneLocation>
<dbReference type="Gene3D" id="3.90.1570.10">
    <property type="entry name" value="tt1808, chain A"/>
    <property type="match status" value="1"/>
</dbReference>
<evidence type="ECO:0000313" key="2">
    <source>
        <dbReference type="EMBL" id="BDP44101.1"/>
    </source>
</evidence>
<proteinExistence type="predicted"/>
<accession>A0ABN6RLD8</accession>
<feature type="domain" description="Putative restriction endonuclease" evidence="1">
    <location>
        <begin position="25"/>
        <end position="186"/>
    </location>
</feature>
<dbReference type="CDD" id="cd06260">
    <property type="entry name" value="DUF820-like"/>
    <property type="match status" value="1"/>
</dbReference>
<dbReference type="EMBL" id="AP026562">
    <property type="protein sequence ID" value="BDP44101.1"/>
    <property type="molecule type" value="Genomic_DNA"/>
</dbReference>
<protein>
    <recommendedName>
        <fullName evidence="1">Putative restriction endonuclease domain-containing protein</fullName>
    </recommendedName>
</protein>
<sequence>MTPKPPPARLYHVPMTDPAFQAMSVEEYLRSEETSPYKREYVGGFVYSLHGQAGVSQPHSLISMNIAGTLFPQARRQGCRLHLADMRLHVNSTIVYPDVMLVCGQDIPHPLYETAPCLLVEVLSPSTAANDRVGKYAMYTGLPGLQTYLIVEQTQRRVYEYQRAGDEWRLREVAGAGEVGVPCLDLSLSLDDVYAGVLEPQ</sequence>
<dbReference type="Pfam" id="PF05685">
    <property type="entry name" value="Uma2"/>
    <property type="match status" value="1"/>
</dbReference>
<evidence type="ECO:0000313" key="3">
    <source>
        <dbReference type="Proteomes" id="UP001064971"/>
    </source>
</evidence>
<organism evidence="2 3">
    <name type="scientific">Deinococcus aetherius</name>
    <dbReference type="NCBI Taxonomy" id="200252"/>
    <lineage>
        <taxon>Bacteria</taxon>
        <taxon>Thermotogati</taxon>
        <taxon>Deinococcota</taxon>
        <taxon>Deinococci</taxon>
        <taxon>Deinococcales</taxon>
        <taxon>Deinococcaceae</taxon>
        <taxon>Deinococcus</taxon>
    </lineage>
</organism>
<reference evidence="2" key="1">
    <citation type="submission" date="2022-07" db="EMBL/GenBank/DDBJ databases">
        <title>Complete Genome Sequence of the Radioresistant Bacterium Deinococcus aetherius ST0316, Isolated from the Air Dust collected in Lower Stratosphere above Japan.</title>
        <authorList>
            <person name="Satoh K."/>
            <person name="Hagiwara K."/>
            <person name="Katsumata K."/>
            <person name="Kubo A."/>
            <person name="Yokobori S."/>
            <person name="Yamagishi A."/>
            <person name="Oono Y."/>
            <person name="Narumi I."/>
        </authorList>
    </citation>
    <scope>NUCLEOTIDE SEQUENCE</scope>
    <source>
        <strain evidence="2">ST0316</strain>
        <plasmid evidence="2">pDAETH-2</plasmid>
    </source>
</reference>
<gene>
    <name evidence="2" type="ORF">DAETH_40700</name>
</gene>
<dbReference type="InterPro" id="IPR012296">
    <property type="entry name" value="Nuclease_put_TT1808"/>
</dbReference>
<dbReference type="InterPro" id="IPR011335">
    <property type="entry name" value="Restrct_endonuc-II-like"/>
</dbReference>
<dbReference type="Proteomes" id="UP001064971">
    <property type="component" value="Plasmid pDAETH-2"/>
</dbReference>
<name>A0ABN6RLD8_9DEIO</name>
<evidence type="ECO:0000259" key="1">
    <source>
        <dbReference type="Pfam" id="PF05685"/>
    </source>
</evidence>
<dbReference type="PANTHER" id="PTHR36558">
    <property type="entry name" value="GLR1098 PROTEIN"/>
    <property type="match status" value="1"/>
</dbReference>
<dbReference type="InterPro" id="IPR008538">
    <property type="entry name" value="Uma2"/>
</dbReference>
<dbReference type="SUPFAM" id="SSF52980">
    <property type="entry name" value="Restriction endonuclease-like"/>
    <property type="match status" value="1"/>
</dbReference>
<keyword evidence="3" id="KW-1185">Reference proteome</keyword>
<keyword evidence="2" id="KW-0614">Plasmid</keyword>
<dbReference type="PANTHER" id="PTHR36558:SF1">
    <property type="entry name" value="RESTRICTION ENDONUCLEASE DOMAIN-CONTAINING PROTEIN-RELATED"/>
    <property type="match status" value="1"/>
</dbReference>